<evidence type="ECO:0000313" key="26">
    <source>
        <dbReference type="Proteomes" id="UP000887568"/>
    </source>
</evidence>
<evidence type="ECO:0000256" key="19">
    <source>
        <dbReference type="PROSITE-ProRule" id="PRU00192"/>
    </source>
</evidence>
<keyword evidence="10" id="KW-1133">Transmembrane helix</keyword>
<comment type="function">
    <text evidence="15">Catalyzes the addition of fucose in alpha 1-6 linkage to the first GlcNAc residue, next to the peptide chains in N-glycans.</text>
</comment>
<keyword evidence="9" id="KW-0735">Signal-anchor</keyword>
<dbReference type="RefSeq" id="XP_038075325.1">
    <property type="nucleotide sequence ID" value="XM_038219397.1"/>
</dbReference>
<feature type="domain" description="SH3" evidence="23">
    <location>
        <begin position="532"/>
        <end position="595"/>
    </location>
</feature>
<comment type="pathway">
    <text evidence="2 15">Protein modification; protein glycosylation.</text>
</comment>
<comment type="subcellular location">
    <subcellularLocation>
        <location evidence="1">Golgi apparatus</location>
        <location evidence="1">Golgi stack membrane</location>
        <topology evidence="1">Single-pass type II membrane protein</topology>
    </subcellularLocation>
</comment>
<evidence type="ECO:0000256" key="21">
    <source>
        <dbReference type="SAM" id="Coils"/>
    </source>
</evidence>
<keyword evidence="5 19" id="KW-0728">SH3 domain</keyword>
<evidence type="ECO:0000256" key="20">
    <source>
        <dbReference type="PROSITE-ProRule" id="PRU00992"/>
    </source>
</evidence>
<organism evidence="25 26">
    <name type="scientific">Patiria miniata</name>
    <name type="common">Bat star</name>
    <name type="synonym">Asterina miniata</name>
    <dbReference type="NCBI Taxonomy" id="46514"/>
    <lineage>
        <taxon>Eukaryota</taxon>
        <taxon>Metazoa</taxon>
        <taxon>Echinodermata</taxon>
        <taxon>Eleutherozoa</taxon>
        <taxon>Asterozoa</taxon>
        <taxon>Asteroidea</taxon>
        <taxon>Valvatacea</taxon>
        <taxon>Valvatida</taxon>
        <taxon>Asterinidae</taxon>
        <taxon>Patiria</taxon>
    </lineage>
</organism>
<evidence type="ECO:0000256" key="17">
    <source>
        <dbReference type="PIRSR" id="PIRSR000472-51"/>
    </source>
</evidence>
<dbReference type="Proteomes" id="UP000887568">
    <property type="component" value="Unplaced"/>
</dbReference>
<dbReference type="EnsemblMetazoa" id="XM_038219400.1">
    <property type="protein sequence ID" value="XP_038075328.1"/>
    <property type="gene ID" value="LOC119743059"/>
</dbReference>
<comment type="similarity">
    <text evidence="15 20">Belongs to the glycosyltransferase 23 family.</text>
</comment>
<evidence type="ECO:0000256" key="12">
    <source>
        <dbReference type="ARBA" id="ARBA00023136"/>
    </source>
</evidence>
<keyword evidence="22" id="KW-0732">Signal</keyword>
<evidence type="ECO:0000259" key="24">
    <source>
        <dbReference type="PROSITE" id="PS51659"/>
    </source>
</evidence>
<dbReference type="EnsemblMetazoa" id="XM_038219397.1">
    <property type="protein sequence ID" value="XP_038075325.1"/>
    <property type="gene ID" value="LOC119743059"/>
</dbReference>
<comment type="catalytic activity">
    <reaction evidence="14 15">
        <text>N(4)-{beta-D-GlcNAc-(1-&gt;2)-alpha-D-Man-(1-&gt;3)-[beta-D-GlcNAc-(1-&gt;2)-alpha-D-Man-(1-&gt;6)]-beta-D-Man-(1-&gt;4)-beta-D-GlcNAc-(1-&gt;4)-beta-D-GlcNAc}-L-asparaginyl-[protein] + GDP-beta-L-fucose = an N(4)-{beta-D-GlcNAc-(1-&gt;2)-alpha-D-Man-(1-&gt;3)-[beta-D-GlcNAc-(1-&gt;2)-alpha-D-Man-(1-&gt;6)]-beta-D-Man-(1-&gt;4)-beta-D-GlcNAc-(1-&gt;4)-[alpha-L-Fuc-(1-&gt;6)]-beta-D-GlcNAc}-L-asparaginyl-[protein] + GDP + H(+)</text>
        <dbReference type="Rhea" id="RHEA:12985"/>
        <dbReference type="Rhea" id="RHEA-COMP:13526"/>
        <dbReference type="Rhea" id="RHEA-COMP:13532"/>
        <dbReference type="ChEBI" id="CHEBI:15378"/>
        <dbReference type="ChEBI" id="CHEBI:57273"/>
        <dbReference type="ChEBI" id="CHEBI:58189"/>
        <dbReference type="ChEBI" id="CHEBI:60651"/>
        <dbReference type="ChEBI" id="CHEBI:137207"/>
        <dbReference type="EC" id="2.4.1.68"/>
    </reaction>
</comment>
<dbReference type="EnsemblMetazoa" id="XM_038219399.1">
    <property type="protein sequence ID" value="XP_038075327.1"/>
    <property type="gene ID" value="LOC119743059"/>
</dbReference>
<evidence type="ECO:0000256" key="15">
    <source>
        <dbReference type="PIRNR" id="PIRNR000472"/>
    </source>
</evidence>
<dbReference type="InterPro" id="IPR027350">
    <property type="entry name" value="GT23_dom"/>
</dbReference>
<dbReference type="RefSeq" id="XP_038075327.1">
    <property type="nucleotide sequence ID" value="XM_038219399.1"/>
</dbReference>
<evidence type="ECO:0000256" key="3">
    <source>
        <dbReference type="ARBA" id="ARBA00012660"/>
    </source>
</evidence>
<feature type="disulfide bond" evidence="18">
    <location>
        <begin position="495"/>
        <end position="502"/>
    </location>
</feature>
<evidence type="ECO:0000256" key="16">
    <source>
        <dbReference type="PIRSR" id="PIRSR000472-50"/>
    </source>
</evidence>
<name>A0A914BHF9_PATMI</name>
<keyword evidence="7 15" id="KW-0808">Transferase</keyword>
<dbReference type="PANTHER" id="PTHR13132">
    <property type="entry name" value="ALPHA- 1,6 -FUCOSYLTRANSFERASE"/>
    <property type="match status" value="1"/>
</dbReference>
<feature type="disulfide bond" evidence="18">
    <location>
        <begin position="233"/>
        <end position="295"/>
    </location>
</feature>
<keyword evidence="26" id="KW-1185">Reference proteome</keyword>
<evidence type="ECO:0000256" key="10">
    <source>
        <dbReference type="ARBA" id="ARBA00022989"/>
    </source>
</evidence>
<dbReference type="InterPro" id="IPR045573">
    <property type="entry name" value="Fut8_N_cat"/>
</dbReference>
<dbReference type="GO" id="GO:0006487">
    <property type="term" value="P:protein N-linked glycosylation"/>
    <property type="evidence" value="ECO:0007669"/>
    <property type="project" value="TreeGrafter"/>
</dbReference>
<evidence type="ECO:0000256" key="8">
    <source>
        <dbReference type="ARBA" id="ARBA00022692"/>
    </source>
</evidence>
<evidence type="ECO:0000256" key="22">
    <source>
        <dbReference type="SAM" id="SignalP"/>
    </source>
</evidence>
<dbReference type="InterPro" id="IPR036028">
    <property type="entry name" value="SH3-like_dom_sf"/>
</dbReference>
<feature type="chain" id="PRO_5038275765" description="Alpha-(1,6)-fucosyltransferase" evidence="22">
    <location>
        <begin position="25"/>
        <end position="625"/>
    </location>
</feature>
<dbReference type="Pfam" id="PF19745">
    <property type="entry name" value="FUT8_N_cat"/>
    <property type="match status" value="1"/>
</dbReference>
<dbReference type="PROSITE" id="PS50002">
    <property type="entry name" value="SH3"/>
    <property type="match status" value="1"/>
</dbReference>
<dbReference type="SMART" id="SM00326">
    <property type="entry name" value="SH3"/>
    <property type="match status" value="1"/>
</dbReference>
<dbReference type="SUPFAM" id="SSF50044">
    <property type="entry name" value="SH3-domain"/>
    <property type="match status" value="1"/>
</dbReference>
<evidence type="ECO:0000256" key="11">
    <source>
        <dbReference type="ARBA" id="ARBA00023034"/>
    </source>
</evidence>
<dbReference type="InterPro" id="IPR035653">
    <property type="entry name" value="Fut8_SH3"/>
</dbReference>
<evidence type="ECO:0000259" key="23">
    <source>
        <dbReference type="PROSITE" id="PS50002"/>
    </source>
</evidence>
<dbReference type="CTD" id="2530"/>
<evidence type="ECO:0000313" key="25">
    <source>
        <dbReference type="EnsemblMetazoa" id="XP_038075325.1"/>
    </source>
</evidence>
<keyword evidence="11 15" id="KW-0333">Golgi apparatus</keyword>
<feature type="disulfide bond" evidence="18">
    <location>
        <begin position="241"/>
        <end position="259"/>
    </location>
</feature>
<feature type="signal peptide" evidence="22">
    <location>
        <begin position="1"/>
        <end position="24"/>
    </location>
</feature>
<dbReference type="InterPro" id="IPR015827">
    <property type="entry name" value="Fut8"/>
</dbReference>
<dbReference type="Gene3D" id="1.10.287.1060">
    <property type="entry name" value="ESAT-6-like"/>
    <property type="match status" value="1"/>
</dbReference>
<dbReference type="InterPro" id="IPR001452">
    <property type="entry name" value="SH3_domain"/>
</dbReference>
<evidence type="ECO:0000256" key="7">
    <source>
        <dbReference type="ARBA" id="ARBA00022679"/>
    </source>
</evidence>
<dbReference type="CDD" id="cd11792">
    <property type="entry name" value="SH3_Fut8"/>
    <property type="match status" value="1"/>
</dbReference>
<dbReference type="CDD" id="cd11300">
    <property type="entry name" value="Fut8_like"/>
    <property type="match status" value="1"/>
</dbReference>
<dbReference type="Gene3D" id="3.40.50.11350">
    <property type="match status" value="1"/>
</dbReference>
<dbReference type="GO" id="GO:0032580">
    <property type="term" value="C:Golgi cisterna membrane"/>
    <property type="evidence" value="ECO:0007669"/>
    <property type="project" value="UniProtKB-SubCell"/>
</dbReference>
<feature type="short sequence motif" description="SH3-binding" evidence="17">
    <location>
        <begin position="329"/>
        <end position="335"/>
    </location>
</feature>
<keyword evidence="13 18" id="KW-1015">Disulfide bond</keyword>
<dbReference type="PIRSF" id="PIRSF000472">
    <property type="entry name" value="Alpha1_6FUT_euk"/>
    <property type="match status" value="1"/>
</dbReference>
<dbReference type="Gene3D" id="2.30.30.40">
    <property type="entry name" value="SH3 Domains"/>
    <property type="match status" value="1"/>
</dbReference>
<proteinExistence type="inferred from homology"/>
<sequence>MKTTVKLGLTISALWLASLVFLSGTLFPQGEQGAGTGAESKGGAALELSHLSKELHRMRRQNDELRKQAQQLRDLVDFRATEVEDNPAIILQDKLAKANNLLHGLNKEGIQQDNYPGDAAAAAQVSCSVSGSSNGLSSQEEKLRRRIHNGVVEIWYYLKAELKKIKMMSTSEKVKEKVDQVLEDAGHQQRSIIVDIYNLSRVDNKTVWRANEAKSLSDLVQRRFHYLQNPKECSTAQKVVCNLNKGCGYGCQVHHVAYCMIVAYATQRTLVLQSRGWRYAPEGWEKFFLPLSETCLDRRGATTGRWGPTTDKLEKTQVIDLPIIDGINPRPDFLPLAIPEDLSERLMRLHGHPTVWWMGQVLKYILRPQPRLAKDLEMAGQRLGFKHPIVGVHVRRTDKVGTEASFHGIQEYMVHVEEYYLTLERTQPITERRVYLATDDATLLAEAKKVYPQYIFISDNAISQSAGLASRYTENALLGVITDIHFLALSDYLVCTFSSQVCRVAYEIMQTYHPDASAFFHSLDDVYYFGGQNEHRQAALYEHKPRGRDEIALGPGDTVGVAGNHWDGYSKGRNHRLRGRSSGLYPSYKVEEIVEVVRMPTYPQVPLHVTHEKTDENKDKAKAFL</sequence>
<dbReference type="OrthoDB" id="2014825at2759"/>
<evidence type="ECO:0000256" key="4">
    <source>
        <dbReference type="ARBA" id="ARBA00018201"/>
    </source>
</evidence>
<evidence type="ECO:0000256" key="14">
    <source>
        <dbReference type="ARBA" id="ARBA00093238"/>
    </source>
</evidence>
<accession>A0A914BHF9</accession>
<dbReference type="GO" id="GO:0008424">
    <property type="term" value="F:glycoprotein 6-alpha-L-fucosyltransferase activity"/>
    <property type="evidence" value="ECO:0007669"/>
    <property type="project" value="UniProtKB-EC"/>
</dbReference>
<evidence type="ECO:0000256" key="6">
    <source>
        <dbReference type="ARBA" id="ARBA00022676"/>
    </source>
</evidence>
<evidence type="ECO:0000256" key="2">
    <source>
        <dbReference type="ARBA" id="ARBA00004922"/>
    </source>
</evidence>
<evidence type="ECO:0000256" key="9">
    <source>
        <dbReference type="ARBA" id="ARBA00022968"/>
    </source>
</evidence>
<evidence type="ECO:0000256" key="13">
    <source>
        <dbReference type="ARBA" id="ARBA00023157"/>
    </source>
</evidence>
<dbReference type="GeneID" id="119743059"/>
<keyword evidence="8" id="KW-0812">Transmembrane</keyword>
<dbReference type="PANTHER" id="PTHR13132:SF29">
    <property type="entry name" value="ALPHA-(1,6)-FUCOSYLTRANSFERASE"/>
    <property type="match status" value="1"/>
</dbReference>
<dbReference type="Pfam" id="PF14604">
    <property type="entry name" value="SH3_9"/>
    <property type="match status" value="1"/>
</dbReference>
<evidence type="ECO:0000256" key="1">
    <source>
        <dbReference type="ARBA" id="ARBA00004447"/>
    </source>
</evidence>
<keyword evidence="6 15" id="KW-0328">Glycosyltransferase</keyword>
<dbReference type="EC" id="2.4.1.68" evidence="3 15"/>
<dbReference type="AlphaFoldDB" id="A0A914BHF9"/>
<dbReference type="RefSeq" id="XP_038075328.1">
    <property type="nucleotide sequence ID" value="XM_038219400.1"/>
</dbReference>
<reference evidence="25" key="1">
    <citation type="submission" date="2022-11" db="UniProtKB">
        <authorList>
            <consortium name="EnsemblMetazoa"/>
        </authorList>
    </citation>
    <scope>IDENTIFICATION</scope>
</reference>
<dbReference type="OMA" id="SDGYEAW"/>
<feature type="region of interest" description="Important for donor substrate binding" evidence="16 20">
    <location>
        <begin position="395"/>
        <end position="396"/>
    </location>
</feature>
<feature type="coiled-coil region" evidence="21">
    <location>
        <begin position="48"/>
        <end position="108"/>
    </location>
</feature>
<keyword evidence="12 15" id="KW-0472">Membrane</keyword>
<dbReference type="FunFam" id="2.30.30.40:FF:000070">
    <property type="entry name" value="Alpha-(1,6)-fucosyltransferase"/>
    <property type="match status" value="1"/>
</dbReference>
<protein>
    <recommendedName>
        <fullName evidence="4 15">Alpha-(1,6)-fucosyltransferase</fullName>
        <ecNumber evidence="3 15">2.4.1.68</ecNumber>
    </recommendedName>
</protein>
<keyword evidence="21" id="KW-0175">Coiled coil</keyword>
<evidence type="ECO:0000256" key="18">
    <source>
        <dbReference type="PIRSR" id="PIRSR000472-52"/>
    </source>
</evidence>
<evidence type="ECO:0000256" key="5">
    <source>
        <dbReference type="ARBA" id="ARBA00022443"/>
    </source>
</evidence>
<feature type="domain" description="GT23" evidence="24">
    <location>
        <begin position="235"/>
        <end position="523"/>
    </location>
</feature>
<feature type="disulfide bond" evidence="18">
    <location>
        <begin position="247"/>
        <end position="251"/>
    </location>
</feature>
<dbReference type="PROSITE" id="PS51659">
    <property type="entry name" value="GT23"/>
    <property type="match status" value="1"/>
</dbReference>
<dbReference type="FunFam" id="3.40.50.11350:FF:000001">
    <property type="entry name" value="Alpha-(1,6)-fucosyltransferase"/>
    <property type="match status" value="1"/>
</dbReference>